<gene>
    <name evidence="2" type="ORF">Q4521_21545</name>
</gene>
<dbReference type="Pfam" id="PF12458">
    <property type="entry name" value="DUF3686"/>
    <property type="match status" value="1"/>
</dbReference>
<dbReference type="EMBL" id="JAUOPB010000233">
    <property type="protein sequence ID" value="MDO6425079.1"/>
    <property type="molecule type" value="Genomic_DNA"/>
</dbReference>
<feature type="domain" description="DUF3686" evidence="1">
    <location>
        <begin position="3"/>
        <end position="57"/>
    </location>
</feature>
<dbReference type="RefSeq" id="WP_303494462.1">
    <property type="nucleotide sequence ID" value="NZ_JAUOPB010000233.1"/>
</dbReference>
<reference evidence="2" key="1">
    <citation type="submission" date="2023-07" db="EMBL/GenBank/DDBJ databases">
        <title>Genome content predicts the carbon catabolic preferences of heterotrophic bacteria.</title>
        <authorList>
            <person name="Gralka M."/>
        </authorList>
    </citation>
    <scope>NUCLEOTIDE SEQUENCE</scope>
    <source>
        <strain evidence="2">I3M17_2</strain>
    </source>
</reference>
<dbReference type="AlphaFoldDB" id="A0AAW7XC93"/>
<evidence type="ECO:0000313" key="3">
    <source>
        <dbReference type="Proteomes" id="UP001169760"/>
    </source>
</evidence>
<comment type="caution">
    <text evidence="2">The sequence shown here is derived from an EMBL/GenBank/DDBJ whole genome shotgun (WGS) entry which is preliminary data.</text>
</comment>
<dbReference type="InterPro" id="IPR020958">
    <property type="entry name" value="DUF3686"/>
</dbReference>
<protein>
    <submittedName>
        <fullName evidence="2">DNA repair ATPase</fullName>
    </submittedName>
</protein>
<proteinExistence type="predicted"/>
<name>A0AAW7XC93_9GAMM</name>
<accession>A0AAW7XC93</accession>
<feature type="non-terminal residue" evidence="2">
    <location>
        <position position="90"/>
    </location>
</feature>
<sequence length="90" mass="10037">VNTENSDSLLFKIGNKDIVKAMAECQEIITLLNKEDNYDGLYADISKQSTDVLDAYFWISEPDTSSLNVPLEEFKSTANAAIGEFEKVVQ</sequence>
<evidence type="ECO:0000313" key="2">
    <source>
        <dbReference type="EMBL" id="MDO6425079.1"/>
    </source>
</evidence>
<evidence type="ECO:0000259" key="1">
    <source>
        <dbReference type="Pfam" id="PF12458"/>
    </source>
</evidence>
<dbReference type="Proteomes" id="UP001169760">
    <property type="component" value="Unassembled WGS sequence"/>
</dbReference>
<feature type="non-terminal residue" evidence="2">
    <location>
        <position position="1"/>
    </location>
</feature>
<organism evidence="2 3">
    <name type="scientific">Saccharophagus degradans</name>
    <dbReference type="NCBI Taxonomy" id="86304"/>
    <lineage>
        <taxon>Bacteria</taxon>
        <taxon>Pseudomonadati</taxon>
        <taxon>Pseudomonadota</taxon>
        <taxon>Gammaproteobacteria</taxon>
        <taxon>Cellvibrionales</taxon>
        <taxon>Cellvibrionaceae</taxon>
        <taxon>Saccharophagus</taxon>
    </lineage>
</organism>